<name>A0AAV3TBR1_9EURY</name>
<feature type="region of interest" description="Disordered" evidence="1">
    <location>
        <begin position="97"/>
        <end position="140"/>
    </location>
</feature>
<sequence length="140" mass="14779">MTDEADRAADDATESAADTADSDTDAASWWSIEGETTGERVRDGLPQLAIIVVTVWLGTSIAYNVLSAAFDPISATASIAIGSLYVGLRLRRWLTVDGGDAEKREDESSGDAADERENASDVDAADEREDEPDADAAPAE</sequence>
<feature type="compositionally biased region" description="Acidic residues" evidence="1">
    <location>
        <begin position="123"/>
        <end position="134"/>
    </location>
</feature>
<feature type="region of interest" description="Disordered" evidence="1">
    <location>
        <begin position="1"/>
        <end position="29"/>
    </location>
</feature>
<feature type="transmembrane region" description="Helical" evidence="2">
    <location>
        <begin position="48"/>
        <end position="66"/>
    </location>
</feature>
<dbReference type="RefSeq" id="WP_343774082.1">
    <property type="nucleotide sequence ID" value="NZ_BAAADV010000004.1"/>
</dbReference>
<keyword evidence="2" id="KW-0812">Transmembrane</keyword>
<keyword evidence="2" id="KW-1133">Transmembrane helix</keyword>
<accession>A0AAV3TBR1</accession>
<dbReference type="Proteomes" id="UP001500420">
    <property type="component" value="Unassembled WGS sequence"/>
</dbReference>
<protein>
    <submittedName>
        <fullName evidence="3">Uncharacterized protein</fullName>
    </submittedName>
</protein>
<dbReference type="AlphaFoldDB" id="A0AAV3TBR1"/>
<organism evidence="3 4">
    <name type="scientific">Natronoarchaeum mannanilyticum</name>
    <dbReference type="NCBI Taxonomy" id="926360"/>
    <lineage>
        <taxon>Archaea</taxon>
        <taxon>Methanobacteriati</taxon>
        <taxon>Methanobacteriota</taxon>
        <taxon>Stenosarchaea group</taxon>
        <taxon>Halobacteria</taxon>
        <taxon>Halobacteriales</taxon>
        <taxon>Natronoarchaeaceae</taxon>
    </lineage>
</organism>
<reference evidence="3 4" key="1">
    <citation type="journal article" date="2019" name="Int. J. Syst. Evol. Microbiol.">
        <title>The Global Catalogue of Microorganisms (GCM) 10K type strain sequencing project: providing services to taxonomists for standard genome sequencing and annotation.</title>
        <authorList>
            <consortium name="The Broad Institute Genomics Platform"/>
            <consortium name="The Broad Institute Genome Sequencing Center for Infectious Disease"/>
            <person name="Wu L."/>
            <person name="Ma J."/>
        </authorList>
    </citation>
    <scope>NUCLEOTIDE SEQUENCE [LARGE SCALE GENOMIC DNA]</scope>
    <source>
        <strain evidence="3 4">JCM 16328</strain>
    </source>
</reference>
<gene>
    <name evidence="3" type="ORF">GCM10009020_22160</name>
</gene>
<evidence type="ECO:0000256" key="2">
    <source>
        <dbReference type="SAM" id="Phobius"/>
    </source>
</evidence>
<evidence type="ECO:0000256" key="1">
    <source>
        <dbReference type="SAM" id="MobiDB-lite"/>
    </source>
</evidence>
<keyword evidence="4" id="KW-1185">Reference proteome</keyword>
<feature type="compositionally biased region" description="Basic and acidic residues" evidence="1">
    <location>
        <begin position="1"/>
        <end position="10"/>
    </location>
</feature>
<comment type="caution">
    <text evidence="3">The sequence shown here is derived from an EMBL/GenBank/DDBJ whole genome shotgun (WGS) entry which is preliminary data.</text>
</comment>
<evidence type="ECO:0000313" key="3">
    <source>
        <dbReference type="EMBL" id="GAA0674379.1"/>
    </source>
</evidence>
<dbReference type="EMBL" id="BAAADV010000004">
    <property type="protein sequence ID" value="GAA0674379.1"/>
    <property type="molecule type" value="Genomic_DNA"/>
</dbReference>
<keyword evidence="2" id="KW-0472">Membrane</keyword>
<proteinExistence type="predicted"/>
<evidence type="ECO:0000313" key="4">
    <source>
        <dbReference type="Proteomes" id="UP001500420"/>
    </source>
</evidence>
<feature type="compositionally biased region" description="Basic and acidic residues" evidence="1">
    <location>
        <begin position="100"/>
        <end position="119"/>
    </location>
</feature>